<gene>
    <name evidence="1" type="ORF">CTT34_02180</name>
</gene>
<dbReference type="KEGG" id="hmd:CTT34_02180"/>
<organism evidence="1 2">
    <name type="scientific">Vreelandella aquamarina</name>
    <dbReference type="NCBI Taxonomy" id="77097"/>
    <lineage>
        <taxon>Bacteria</taxon>
        <taxon>Pseudomonadati</taxon>
        <taxon>Pseudomonadota</taxon>
        <taxon>Gammaproteobacteria</taxon>
        <taxon>Oceanospirillales</taxon>
        <taxon>Halomonadaceae</taxon>
        <taxon>Vreelandella</taxon>
    </lineage>
</organism>
<dbReference type="OrthoDB" id="9795766at2"/>
<dbReference type="RefSeq" id="WP_159340850.1">
    <property type="nucleotide sequence ID" value="NZ_CP024621.1"/>
</dbReference>
<dbReference type="EMBL" id="CP024621">
    <property type="protein sequence ID" value="QHD48583.1"/>
    <property type="molecule type" value="Genomic_DNA"/>
</dbReference>
<proteinExistence type="predicted"/>
<dbReference type="AlphaFoldDB" id="A0A857GH70"/>
<evidence type="ECO:0000313" key="2">
    <source>
        <dbReference type="Proteomes" id="UP000463949"/>
    </source>
</evidence>
<evidence type="ECO:0000313" key="1">
    <source>
        <dbReference type="EMBL" id="QHD48583.1"/>
    </source>
</evidence>
<sequence length="160" mass="18044">MGTTKDIGQAIFAYRAFDLRDHFPQPLETFREALECLQSDVAYMAAMSGEIIAYLRGGGSIKIPDDFFIYRSDNSIDLLGKEENDAIWLAVEAWLLERLAQISADLSPPEPSRLRPYKLELLLDQCDANADETDDVCAWRDLTEVGREQLDECAAPKKLL</sequence>
<protein>
    <submittedName>
        <fullName evidence="1">Uncharacterized protein</fullName>
    </submittedName>
</protein>
<reference evidence="1 2" key="1">
    <citation type="submission" date="2017-10" db="EMBL/GenBank/DDBJ databases">
        <title>Coral associated bacteria.</title>
        <authorList>
            <person name="Wang X."/>
        </authorList>
    </citation>
    <scope>NUCLEOTIDE SEQUENCE [LARGE SCALE GENOMIC DNA]</scope>
    <source>
        <strain evidence="1 2">SCSIO 43005</strain>
    </source>
</reference>
<accession>A0A857GH70</accession>
<dbReference type="Proteomes" id="UP000463949">
    <property type="component" value="Chromosome"/>
</dbReference>
<name>A0A857GH70_9GAMM</name>